<dbReference type="EMBL" id="CP051167">
    <property type="protein sequence ID" value="QIZ71050.1"/>
    <property type="molecule type" value="Genomic_DNA"/>
</dbReference>
<proteinExistence type="predicted"/>
<dbReference type="AlphaFoldDB" id="A0A6H1TYQ3"/>
<keyword evidence="3" id="KW-1185">Reference proteome</keyword>
<protein>
    <submittedName>
        <fullName evidence="2">Uncharacterized protein</fullName>
    </submittedName>
</protein>
<gene>
    <name evidence="2" type="ORF">HCG48_10990</name>
</gene>
<organism evidence="2 3">
    <name type="scientific">Oxynema aestuarii AP17</name>
    <dbReference type="NCBI Taxonomy" id="2064643"/>
    <lineage>
        <taxon>Bacteria</taxon>
        <taxon>Bacillati</taxon>
        <taxon>Cyanobacteriota</taxon>
        <taxon>Cyanophyceae</taxon>
        <taxon>Oscillatoriophycideae</taxon>
        <taxon>Oscillatoriales</taxon>
        <taxon>Oscillatoriaceae</taxon>
        <taxon>Oxynema</taxon>
        <taxon>Oxynema aestuarii</taxon>
    </lineage>
</organism>
<evidence type="ECO:0000313" key="3">
    <source>
        <dbReference type="Proteomes" id="UP000500857"/>
    </source>
</evidence>
<feature type="region of interest" description="Disordered" evidence="1">
    <location>
        <begin position="48"/>
        <end position="87"/>
    </location>
</feature>
<feature type="compositionally biased region" description="Basic and acidic residues" evidence="1">
    <location>
        <begin position="69"/>
        <end position="87"/>
    </location>
</feature>
<dbReference type="Proteomes" id="UP000500857">
    <property type="component" value="Chromosome"/>
</dbReference>
<sequence>MKVIASSKAKRSIAAVEAIEVKKRRWRDRWQPAGEGLVLGGLPAIARQSAKEGDADRLSGATTVGGTGRSRENRERSRSDRGFSEAE</sequence>
<dbReference type="KEGG" id="oxy:HCG48_10990"/>
<evidence type="ECO:0000256" key="1">
    <source>
        <dbReference type="SAM" id="MobiDB-lite"/>
    </source>
</evidence>
<reference evidence="2 3" key="1">
    <citation type="submission" date="2020-04" db="EMBL/GenBank/DDBJ databases">
        <authorList>
            <person name="Basu S."/>
            <person name="Maruthanayagam V."/>
            <person name="Chakraborty S."/>
            <person name="Pramanik A."/>
            <person name="Mukherjee J."/>
            <person name="Brink B."/>
        </authorList>
    </citation>
    <scope>NUCLEOTIDE SEQUENCE [LARGE SCALE GENOMIC DNA]</scope>
    <source>
        <strain evidence="2 3">AP17</strain>
    </source>
</reference>
<dbReference type="RefSeq" id="WP_168569205.1">
    <property type="nucleotide sequence ID" value="NZ_CP051167.1"/>
</dbReference>
<name>A0A6H1TYQ3_9CYAN</name>
<accession>A0A6H1TYQ3</accession>
<evidence type="ECO:0000313" key="2">
    <source>
        <dbReference type="EMBL" id="QIZ71050.1"/>
    </source>
</evidence>